<name>A0AAE3EPF0_9FLAO</name>
<organism evidence="3 4">
    <name type="scientific">Wocania arenilitoris</name>
    <dbReference type="NCBI Taxonomy" id="2044858"/>
    <lineage>
        <taxon>Bacteria</taxon>
        <taxon>Pseudomonadati</taxon>
        <taxon>Bacteroidota</taxon>
        <taxon>Flavobacteriia</taxon>
        <taxon>Flavobacteriales</taxon>
        <taxon>Flavobacteriaceae</taxon>
        <taxon>Wocania</taxon>
    </lineage>
</organism>
<evidence type="ECO:0000259" key="2">
    <source>
        <dbReference type="Pfam" id="PF10988"/>
    </source>
</evidence>
<feature type="compositionally biased region" description="Low complexity" evidence="1">
    <location>
        <begin position="235"/>
        <end position="245"/>
    </location>
</feature>
<dbReference type="PROSITE" id="PS51257">
    <property type="entry name" value="PROKAR_LIPOPROTEIN"/>
    <property type="match status" value="1"/>
</dbReference>
<dbReference type="AlphaFoldDB" id="A0AAE3EPF0"/>
<dbReference type="EMBL" id="JAKKDU010000016">
    <property type="protein sequence ID" value="MCF7569218.1"/>
    <property type="molecule type" value="Genomic_DNA"/>
</dbReference>
<evidence type="ECO:0000313" key="3">
    <source>
        <dbReference type="EMBL" id="MCF7569218.1"/>
    </source>
</evidence>
<sequence>MTTLTKIIVATLLAILSLTLFSCNFDINMNSGVRGNGNVQIEERNITESFSAIKATEGLDVYLTQANSESITVEADENLHELILTEVVDGVLKIHTSKNIGRASSKKIMLSFKDISAITSTSGSDVYSTNTINANHLKLKSTSGSDMKLEVSTSTLECKSTSGSDLKLSGKTGRLIAEATSGSDIKAANLVAESSQVKATSGADITVNTSKELTASASSGGDIKYYGNPEKVNKNKSSSGSVIKQ</sequence>
<evidence type="ECO:0000313" key="4">
    <source>
        <dbReference type="Proteomes" id="UP001199795"/>
    </source>
</evidence>
<dbReference type="Proteomes" id="UP001199795">
    <property type="component" value="Unassembled WGS sequence"/>
</dbReference>
<proteinExistence type="predicted"/>
<keyword evidence="4" id="KW-1185">Reference proteome</keyword>
<dbReference type="RefSeq" id="WP_237240552.1">
    <property type="nucleotide sequence ID" value="NZ_JAKKDU010000016.1"/>
</dbReference>
<feature type="domain" description="Putative auto-transporter adhesin head GIN" evidence="2">
    <location>
        <begin position="50"/>
        <end position="229"/>
    </location>
</feature>
<dbReference type="InterPro" id="IPR021255">
    <property type="entry name" value="DUF2807"/>
</dbReference>
<evidence type="ECO:0000256" key="1">
    <source>
        <dbReference type="SAM" id="MobiDB-lite"/>
    </source>
</evidence>
<reference evidence="3" key="1">
    <citation type="submission" date="2022-01" db="EMBL/GenBank/DDBJ databases">
        <title>Draft genome sequence of Sabulilitoribacter arenilitoris KCTC 52401.</title>
        <authorList>
            <person name="Oh J.-S."/>
        </authorList>
    </citation>
    <scope>NUCLEOTIDE SEQUENCE</scope>
    <source>
        <strain evidence="3">HMF6543</strain>
    </source>
</reference>
<dbReference type="Gene3D" id="2.160.20.120">
    <property type="match status" value="1"/>
</dbReference>
<feature type="region of interest" description="Disordered" evidence="1">
    <location>
        <begin position="217"/>
        <end position="245"/>
    </location>
</feature>
<accession>A0AAE3EPF0</accession>
<comment type="caution">
    <text evidence="3">The sequence shown here is derived from an EMBL/GenBank/DDBJ whole genome shotgun (WGS) entry which is preliminary data.</text>
</comment>
<protein>
    <submittedName>
        <fullName evidence="3">DUF2807 domain-containing protein</fullName>
    </submittedName>
</protein>
<dbReference type="Pfam" id="PF10988">
    <property type="entry name" value="DUF2807"/>
    <property type="match status" value="1"/>
</dbReference>
<gene>
    <name evidence="3" type="ORF">L3X37_12715</name>
</gene>